<dbReference type="Pfam" id="PF02518">
    <property type="entry name" value="HATPase_c"/>
    <property type="match status" value="1"/>
</dbReference>
<dbReference type="SMART" id="SM00086">
    <property type="entry name" value="PAC"/>
    <property type="match status" value="2"/>
</dbReference>
<evidence type="ECO:0000256" key="7">
    <source>
        <dbReference type="ARBA" id="ARBA00022840"/>
    </source>
</evidence>
<dbReference type="Gene3D" id="3.30.450.20">
    <property type="entry name" value="PAS domain"/>
    <property type="match status" value="3"/>
</dbReference>
<dbReference type="InterPro" id="IPR005467">
    <property type="entry name" value="His_kinase_dom"/>
</dbReference>
<dbReference type="PANTHER" id="PTHR43065">
    <property type="entry name" value="SENSOR HISTIDINE KINASE"/>
    <property type="match status" value="1"/>
</dbReference>
<dbReference type="Proteomes" id="UP000621560">
    <property type="component" value="Unassembled WGS sequence"/>
</dbReference>
<dbReference type="Pfam" id="PF13426">
    <property type="entry name" value="PAS_9"/>
    <property type="match status" value="2"/>
</dbReference>
<dbReference type="CDD" id="cd00130">
    <property type="entry name" value="PAS"/>
    <property type="match status" value="3"/>
</dbReference>
<evidence type="ECO:0000256" key="5">
    <source>
        <dbReference type="ARBA" id="ARBA00022741"/>
    </source>
</evidence>
<dbReference type="EMBL" id="JACXIZ010000028">
    <property type="protein sequence ID" value="MBD2846870.1"/>
    <property type="molecule type" value="Genomic_DNA"/>
</dbReference>
<dbReference type="InterPro" id="IPR004358">
    <property type="entry name" value="Sig_transdc_His_kin-like_C"/>
</dbReference>
<evidence type="ECO:0000259" key="11">
    <source>
        <dbReference type="PROSITE" id="PS50113"/>
    </source>
</evidence>
<evidence type="ECO:0000256" key="4">
    <source>
        <dbReference type="ARBA" id="ARBA00022679"/>
    </source>
</evidence>
<dbReference type="InterPro" id="IPR003594">
    <property type="entry name" value="HATPase_dom"/>
</dbReference>
<protein>
    <recommendedName>
        <fullName evidence="2">histidine kinase</fullName>
        <ecNumber evidence="2">2.7.13.3</ecNumber>
    </recommendedName>
</protein>
<evidence type="ECO:0000256" key="1">
    <source>
        <dbReference type="ARBA" id="ARBA00000085"/>
    </source>
</evidence>
<dbReference type="InterPro" id="IPR003661">
    <property type="entry name" value="HisK_dim/P_dom"/>
</dbReference>
<dbReference type="RefSeq" id="WP_190919650.1">
    <property type="nucleotide sequence ID" value="NZ_JACXIZ010000028.1"/>
</dbReference>
<organism evidence="12 13">
    <name type="scientific">Paenibacillus sabuli</name>
    <dbReference type="NCBI Taxonomy" id="2772509"/>
    <lineage>
        <taxon>Bacteria</taxon>
        <taxon>Bacillati</taxon>
        <taxon>Bacillota</taxon>
        <taxon>Bacilli</taxon>
        <taxon>Bacillales</taxon>
        <taxon>Paenibacillaceae</taxon>
        <taxon>Paenibacillus</taxon>
    </lineage>
</organism>
<dbReference type="InterPro" id="IPR036890">
    <property type="entry name" value="HATPase_C_sf"/>
</dbReference>
<dbReference type="EC" id="2.7.13.3" evidence="2"/>
<dbReference type="InterPro" id="IPR001610">
    <property type="entry name" value="PAC"/>
</dbReference>
<evidence type="ECO:0000259" key="10">
    <source>
        <dbReference type="PROSITE" id="PS50112"/>
    </source>
</evidence>
<dbReference type="SMART" id="SM00387">
    <property type="entry name" value="HATPase_c"/>
    <property type="match status" value="1"/>
</dbReference>
<keyword evidence="4" id="KW-0808">Transferase</keyword>
<dbReference type="CDD" id="cd00075">
    <property type="entry name" value="HATPase"/>
    <property type="match status" value="1"/>
</dbReference>
<dbReference type="PANTHER" id="PTHR43065:SF34">
    <property type="entry name" value="SPORULATION KINASE A"/>
    <property type="match status" value="1"/>
</dbReference>
<dbReference type="Pfam" id="PF08447">
    <property type="entry name" value="PAS_3"/>
    <property type="match status" value="1"/>
</dbReference>
<dbReference type="InterPro" id="IPR036097">
    <property type="entry name" value="HisK_dim/P_sf"/>
</dbReference>
<evidence type="ECO:0000256" key="3">
    <source>
        <dbReference type="ARBA" id="ARBA00022553"/>
    </source>
</evidence>
<name>A0A927GT98_9BACL</name>
<evidence type="ECO:0000313" key="13">
    <source>
        <dbReference type="Proteomes" id="UP000621560"/>
    </source>
</evidence>
<dbReference type="InterPro" id="IPR035965">
    <property type="entry name" value="PAS-like_dom_sf"/>
</dbReference>
<dbReference type="PRINTS" id="PR00344">
    <property type="entry name" value="BCTRLSENSOR"/>
</dbReference>
<keyword evidence="8" id="KW-0902">Two-component regulatory system</keyword>
<dbReference type="InterPro" id="IPR000700">
    <property type="entry name" value="PAS-assoc_C"/>
</dbReference>
<dbReference type="SUPFAM" id="SSF55874">
    <property type="entry name" value="ATPase domain of HSP90 chaperone/DNA topoisomerase II/histidine kinase"/>
    <property type="match status" value="1"/>
</dbReference>
<evidence type="ECO:0000256" key="2">
    <source>
        <dbReference type="ARBA" id="ARBA00012438"/>
    </source>
</evidence>
<comment type="caution">
    <text evidence="12">The sequence shown here is derived from an EMBL/GenBank/DDBJ whole genome shotgun (WGS) entry which is preliminary data.</text>
</comment>
<keyword evidence="5" id="KW-0547">Nucleotide-binding</keyword>
<dbReference type="Pfam" id="PF00512">
    <property type="entry name" value="HisKA"/>
    <property type="match status" value="1"/>
</dbReference>
<dbReference type="SUPFAM" id="SSF47384">
    <property type="entry name" value="Homodimeric domain of signal transducing histidine kinase"/>
    <property type="match status" value="1"/>
</dbReference>
<dbReference type="PROSITE" id="PS50113">
    <property type="entry name" value="PAC"/>
    <property type="match status" value="1"/>
</dbReference>
<dbReference type="PROSITE" id="PS50112">
    <property type="entry name" value="PAS"/>
    <property type="match status" value="3"/>
</dbReference>
<dbReference type="SUPFAM" id="SSF55785">
    <property type="entry name" value="PYP-like sensor domain (PAS domain)"/>
    <property type="match status" value="3"/>
</dbReference>
<evidence type="ECO:0000259" key="9">
    <source>
        <dbReference type="PROSITE" id="PS50109"/>
    </source>
</evidence>
<dbReference type="SMART" id="SM00091">
    <property type="entry name" value="PAS"/>
    <property type="match status" value="3"/>
</dbReference>
<feature type="domain" description="PAS" evidence="10">
    <location>
        <begin position="42"/>
        <end position="92"/>
    </location>
</feature>
<gene>
    <name evidence="12" type="ORF">IDH44_16865</name>
</gene>
<comment type="catalytic activity">
    <reaction evidence="1">
        <text>ATP + protein L-histidine = ADP + protein N-phospho-L-histidine.</text>
        <dbReference type="EC" id="2.7.13.3"/>
    </reaction>
</comment>
<dbReference type="Gene3D" id="1.10.287.130">
    <property type="match status" value="1"/>
</dbReference>
<evidence type="ECO:0000256" key="6">
    <source>
        <dbReference type="ARBA" id="ARBA00022777"/>
    </source>
</evidence>
<keyword evidence="3" id="KW-0597">Phosphoprotein</keyword>
<reference evidence="12" key="1">
    <citation type="submission" date="2020-09" db="EMBL/GenBank/DDBJ databases">
        <title>A novel bacterium of genus Paenibacillus, isolated from South China Sea.</title>
        <authorList>
            <person name="Huang H."/>
            <person name="Mo K."/>
            <person name="Hu Y."/>
        </authorList>
    </citation>
    <scope>NUCLEOTIDE SEQUENCE</scope>
    <source>
        <strain evidence="12">IB182496</strain>
    </source>
</reference>
<dbReference type="AlphaFoldDB" id="A0A927GT98"/>
<accession>A0A927GT98</accession>
<proteinExistence type="predicted"/>
<evidence type="ECO:0000256" key="8">
    <source>
        <dbReference type="ARBA" id="ARBA00023012"/>
    </source>
</evidence>
<dbReference type="CDD" id="cd00082">
    <property type="entry name" value="HisKA"/>
    <property type="match status" value="1"/>
</dbReference>
<feature type="domain" description="PAS" evidence="10">
    <location>
        <begin position="291"/>
        <end position="340"/>
    </location>
</feature>
<keyword evidence="13" id="KW-1185">Reference proteome</keyword>
<dbReference type="NCBIfam" id="TIGR00229">
    <property type="entry name" value="sensory_box"/>
    <property type="match status" value="3"/>
</dbReference>
<dbReference type="PROSITE" id="PS50109">
    <property type="entry name" value="HIS_KIN"/>
    <property type="match status" value="1"/>
</dbReference>
<dbReference type="InterPro" id="IPR000014">
    <property type="entry name" value="PAS"/>
</dbReference>
<dbReference type="SMART" id="SM00388">
    <property type="entry name" value="HisKA"/>
    <property type="match status" value="1"/>
</dbReference>
<feature type="domain" description="Histidine kinase" evidence="9">
    <location>
        <begin position="410"/>
        <end position="615"/>
    </location>
</feature>
<feature type="domain" description="PAS" evidence="10">
    <location>
        <begin position="146"/>
        <end position="216"/>
    </location>
</feature>
<dbReference type="GO" id="GO:0005524">
    <property type="term" value="F:ATP binding"/>
    <property type="evidence" value="ECO:0007669"/>
    <property type="project" value="UniProtKB-KW"/>
</dbReference>
<keyword evidence="6" id="KW-0418">Kinase</keyword>
<keyword evidence="7" id="KW-0067">ATP-binding</keyword>
<dbReference type="Gene3D" id="3.30.565.10">
    <property type="entry name" value="Histidine kinase-like ATPase, C-terminal domain"/>
    <property type="match status" value="1"/>
</dbReference>
<evidence type="ECO:0000313" key="12">
    <source>
        <dbReference type="EMBL" id="MBD2846870.1"/>
    </source>
</evidence>
<sequence length="620" mass="69623">MGEEKQSVGGADRRQAAERLLGYGPFVQLLAENPLVGLYIWQGKRMTYANRRVCELTGYTPDELMRIPPIALVAPEDRAYMRRRTMPGVHEDVLLPREIRIVHKRGQIKYAHVAVQTLEWEGSELSCAMLTDMTEYRKTERQLLDSDERYRKLIRISPEPMVVHSEGMLIYVNQAAVALLDGQSERELLGRQLLDFFHPRQHGFIRDRLRKIKAGLMSDFAEVTLLTLNGSELEAEVSGVMITSFMDEPVIQTVLRNITERKAMENALKEAELKYRVLVEEGLVGVYMTQEGRIVYANPQLSELLGYAAGELEGIAVIELIADEDKGRYKSNCKRWLTGKRRPGDGESFEYVMLRKDGTHVFVEGRGSTIIYNGKAAVSGMVMDATERKKTEQFLRNSDKLSALGELAAGLAHEIRNPLTALRGFTQLMKARSGGNETYFELMLEELDRINLIVSEFMVLARPEVTHIEYKDVRKLLDTVVAVLGSQAVMSSVEIVTRYAAELPVVPCDEGQLKQVIVNVVKNAIEAMPEGGRLTVEAYADSASHVTVRFIDQGVGIPEDKLVRLGEPFYTTKEKGNGLGVMMCFKIMESHKGTMRFKSNPDKGITVELKLPTSETAEAL</sequence>
<dbReference type="GO" id="GO:0000155">
    <property type="term" value="F:phosphorelay sensor kinase activity"/>
    <property type="evidence" value="ECO:0007669"/>
    <property type="project" value="InterPro"/>
</dbReference>
<feature type="domain" description="PAC" evidence="11">
    <location>
        <begin position="347"/>
        <end position="397"/>
    </location>
</feature>
<dbReference type="InterPro" id="IPR013655">
    <property type="entry name" value="PAS_fold_3"/>
</dbReference>